<dbReference type="Proteomes" id="UP000517916">
    <property type="component" value="Unassembled WGS sequence"/>
</dbReference>
<keyword evidence="2" id="KW-1185">Reference proteome</keyword>
<evidence type="ECO:0000313" key="1">
    <source>
        <dbReference type="EMBL" id="MBA8925317.1"/>
    </source>
</evidence>
<evidence type="ECO:0000313" key="2">
    <source>
        <dbReference type="Proteomes" id="UP000517916"/>
    </source>
</evidence>
<dbReference type="EMBL" id="JACJID010000002">
    <property type="protein sequence ID" value="MBA8925317.1"/>
    <property type="molecule type" value="Genomic_DNA"/>
</dbReference>
<reference evidence="1 2" key="1">
    <citation type="submission" date="2020-08" db="EMBL/GenBank/DDBJ databases">
        <title>Genomic Encyclopedia of Archaeal and Bacterial Type Strains, Phase II (KMG-II): from individual species to whole genera.</title>
        <authorList>
            <person name="Goeker M."/>
        </authorList>
    </citation>
    <scope>NUCLEOTIDE SEQUENCE [LARGE SCALE GENOMIC DNA]</scope>
    <source>
        <strain evidence="1 2">DSM 43850</strain>
    </source>
</reference>
<name>A0ABR6BEP5_9PSEU</name>
<comment type="caution">
    <text evidence="1">The sequence shown here is derived from an EMBL/GenBank/DDBJ whole genome shotgun (WGS) entry which is preliminary data.</text>
</comment>
<gene>
    <name evidence="1" type="ORF">BC739_002516</name>
</gene>
<accession>A0ABR6BEP5</accession>
<organism evidence="1 2">
    <name type="scientific">Kutzneria viridogrisea</name>
    <dbReference type="NCBI Taxonomy" id="47990"/>
    <lineage>
        <taxon>Bacteria</taxon>
        <taxon>Bacillati</taxon>
        <taxon>Actinomycetota</taxon>
        <taxon>Actinomycetes</taxon>
        <taxon>Pseudonocardiales</taxon>
        <taxon>Pseudonocardiaceae</taxon>
        <taxon>Kutzneria</taxon>
    </lineage>
</organism>
<protein>
    <submittedName>
        <fullName evidence="1">Uncharacterized protein</fullName>
    </submittedName>
</protein>
<sequence>MSSPDGQANRMDAEQQTAAVCKGLLRVIPPT</sequence>
<proteinExistence type="predicted"/>